<organism evidence="1 2">
    <name type="scientific">Corynebacterium singulare</name>
    <dbReference type="NCBI Taxonomy" id="161899"/>
    <lineage>
        <taxon>Bacteria</taxon>
        <taxon>Bacillati</taxon>
        <taxon>Actinomycetota</taxon>
        <taxon>Actinomycetes</taxon>
        <taxon>Mycobacteriales</taxon>
        <taxon>Corynebacteriaceae</taxon>
        <taxon>Corynebacterium</taxon>
    </lineage>
</organism>
<dbReference type="Gene3D" id="3.30.110.150">
    <property type="entry name" value="SepF-like protein"/>
    <property type="match status" value="1"/>
</dbReference>
<dbReference type="RefSeq" id="WP_052471405.1">
    <property type="nucleotide sequence ID" value="NZ_CP010827.1"/>
</dbReference>
<dbReference type="OrthoDB" id="3731101at2"/>
<dbReference type="InterPro" id="IPR007561">
    <property type="entry name" value="Cell_div_SepF/SepF-rel"/>
</dbReference>
<dbReference type="InterPro" id="IPR038594">
    <property type="entry name" value="SepF-like_sf"/>
</dbReference>
<sequence length="108" mass="11415">MLVPPATREEVAAAYEPTIVPVSLVSYKAATKIGEPFSNGDAVVFERADPEKSDAKRLIDFAAGLCFAARGKMVNLTSGMQTERRVSAIPPSDCTISTLELESAGLLG</sequence>
<dbReference type="Proteomes" id="UP000031890">
    <property type="component" value="Chromosome"/>
</dbReference>
<evidence type="ECO:0000313" key="1">
    <source>
        <dbReference type="EMBL" id="AJI79323.1"/>
    </source>
</evidence>
<dbReference type="Pfam" id="PF04472">
    <property type="entry name" value="SepF"/>
    <property type="match status" value="1"/>
</dbReference>
<gene>
    <name evidence="1" type="ORF">CSING_09020</name>
</gene>
<dbReference type="GO" id="GO:0090529">
    <property type="term" value="P:cell septum assembly"/>
    <property type="evidence" value="ECO:0007669"/>
    <property type="project" value="InterPro"/>
</dbReference>
<proteinExistence type="predicted"/>
<dbReference type="HOGENOM" id="CLU_2192608_0_0_11"/>
<dbReference type="AlphaFoldDB" id="A0A0B6EWX6"/>
<dbReference type="KEGG" id="csx:CSING_09020"/>
<name>A0A0B6EWX6_9CORY</name>
<dbReference type="EMBL" id="CP010827">
    <property type="protein sequence ID" value="AJI79323.1"/>
    <property type="molecule type" value="Genomic_DNA"/>
</dbReference>
<protein>
    <submittedName>
        <fullName evidence="1">Uncharacterized protein</fullName>
    </submittedName>
</protein>
<dbReference type="STRING" id="161899.CSING_09020"/>
<accession>A0A0B6EWX6</accession>
<reference evidence="1 2" key="1">
    <citation type="journal article" date="2015" name="Genome Announc.">
        <title>Complete Genome Sequence and Annotation of Corynebacterium singulare DSM 44357, Isolated from a Human Semen Specimen.</title>
        <authorList>
            <person name="Merten M."/>
            <person name="Brinkrolf K."/>
            <person name="Albersmeier A."/>
            <person name="Kutter Y."/>
            <person name="Ruckert C."/>
            <person name="Tauch A."/>
        </authorList>
    </citation>
    <scope>NUCLEOTIDE SEQUENCE [LARGE SCALE GENOMIC DNA]</scope>
    <source>
        <strain evidence="1">IBS B52218</strain>
    </source>
</reference>
<evidence type="ECO:0000313" key="2">
    <source>
        <dbReference type="Proteomes" id="UP000031890"/>
    </source>
</evidence>